<keyword evidence="1" id="KW-0812">Transmembrane</keyword>
<evidence type="ECO:0000313" key="3">
    <source>
        <dbReference type="Proteomes" id="UP000294796"/>
    </source>
</evidence>
<dbReference type="InterPro" id="IPR025250">
    <property type="entry name" value="DUF4199"/>
</dbReference>
<dbReference type="Pfam" id="PF13858">
    <property type="entry name" value="DUF4199"/>
    <property type="match status" value="1"/>
</dbReference>
<keyword evidence="3" id="KW-1185">Reference proteome</keyword>
<feature type="transmembrane region" description="Helical" evidence="1">
    <location>
        <begin position="67"/>
        <end position="90"/>
    </location>
</feature>
<comment type="caution">
    <text evidence="2">The sequence shown here is derived from an EMBL/GenBank/DDBJ whole genome shotgun (WGS) entry which is preliminary data.</text>
</comment>
<gene>
    <name evidence="2" type="ORF">E2F46_05150</name>
</gene>
<keyword evidence="1" id="KW-0472">Membrane</keyword>
<organism evidence="2 3">
    <name type="scientific">Luteimonas aestuarii</name>
    <dbReference type="NCBI Taxonomy" id="453837"/>
    <lineage>
        <taxon>Bacteria</taxon>
        <taxon>Pseudomonadati</taxon>
        <taxon>Pseudomonadota</taxon>
        <taxon>Gammaproteobacteria</taxon>
        <taxon>Lysobacterales</taxon>
        <taxon>Lysobacteraceae</taxon>
        <taxon>Luteimonas</taxon>
    </lineage>
</organism>
<feature type="transmembrane region" description="Helical" evidence="1">
    <location>
        <begin position="36"/>
        <end position="55"/>
    </location>
</feature>
<dbReference type="EMBL" id="SMTF01000003">
    <property type="protein sequence ID" value="TDK25995.1"/>
    <property type="molecule type" value="Genomic_DNA"/>
</dbReference>
<proteinExistence type="predicted"/>
<dbReference type="AlphaFoldDB" id="A0A4R5TXU2"/>
<sequence length="177" mass="18715">MFRIVLKYGLIAGVIVGLALVSVSLAYGGQPPPDWGMAAGFASMLIALSMVFVGIKRHRDTAGGGVIRFWPAFGLGLAISGVASVVYVLAWELSLVLVGGDFAAMFAQHMVERAEAKGLAGDALAAAVAKAREFEAMYRNPLLRMPMTFVEIFPVGVLVSLVSALVLRNPRVLPARA</sequence>
<dbReference type="RefSeq" id="WP_133321027.1">
    <property type="nucleotide sequence ID" value="NZ_SMTF01000003.1"/>
</dbReference>
<feature type="transmembrane region" description="Helical" evidence="1">
    <location>
        <begin position="147"/>
        <end position="167"/>
    </location>
</feature>
<evidence type="ECO:0000256" key="1">
    <source>
        <dbReference type="SAM" id="Phobius"/>
    </source>
</evidence>
<reference evidence="2 3" key="1">
    <citation type="submission" date="2019-03" db="EMBL/GenBank/DDBJ databases">
        <title>Luteimonas zhaokaii sp.nov., isolated from the rectal contents of Plateau pika in Yushu, Qinghai Province, China.</title>
        <authorList>
            <person name="Zhang G."/>
        </authorList>
    </citation>
    <scope>NUCLEOTIDE SEQUENCE [LARGE SCALE GENOMIC DNA]</scope>
    <source>
        <strain evidence="2 3">B9</strain>
    </source>
</reference>
<evidence type="ECO:0000313" key="2">
    <source>
        <dbReference type="EMBL" id="TDK25995.1"/>
    </source>
</evidence>
<dbReference type="OrthoDB" id="6384283at2"/>
<protein>
    <submittedName>
        <fullName evidence="2">DUF4199 domain-containing protein</fullName>
    </submittedName>
</protein>
<name>A0A4R5TXU2_9GAMM</name>
<accession>A0A4R5TXU2</accession>
<keyword evidence="1" id="KW-1133">Transmembrane helix</keyword>
<dbReference type="Proteomes" id="UP000294796">
    <property type="component" value="Unassembled WGS sequence"/>
</dbReference>